<dbReference type="SMART" id="SM00568">
    <property type="entry name" value="GRAM"/>
    <property type="match status" value="2"/>
</dbReference>
<dbReference type="InterPro" id="IPR044554">
    <property type="entry name" value="ANAPC2"/>
</dbReference>
<dbReference type="Pfam" id="PF26557">
    <property type="entry name" value="Cullin_AB"/>
    <property type="match status" value="1"/>
</dbReference>
<name>A0A817LFZ6_9BILA</name>
<dbReference type="SMART" id="SM00164">
    <property type="entry name" value="TBC"/>
    <property type="match status" value="1"/>
</dbReference>
<keyword evidence="5" id="KW-0131">Cell cycle</keyword>
<organism evidence="10 11">
    <name type="scientific">Rotaria socialis</name>
    <dbReference type="NCBI Taxonomy" id="392032"/>
    <lineage>
        <taxon>Eukaryota</taxon>
        <taxon>Metazoa</taxon>
        <taxon>Spiralia</taxon>
        <taxon>Gnathifera</taxon>
        <taxon>Rotifera</taxon>
        <taxon>Eurotatoria</taxon>
        <taxon>Bdelloidea</taxon>
        <taxon>Philodinida</taxon>
        <taxon>Philodinidae</taxon>
        <taxon>Rotaria</taxon>
    </lineage>
</organism>
<dbReference type="PROSITE" id="PS50069">
    <property type="entry name" value="CULLIN_2"/>
    <property type="match status" value="1"/>
</dbReference>
<dbReference type="InterPro" id="IPR004182">
    <property type="entry name" value="GRAM"/>
</dbReference>
<dbReference type="InterPro" id="IPR016158">
    <property type="entry name" value="Cullin_homology"/>
</dbReference>
<dbReference type="GO" id="GO:0070979">
    <property type="term" value="P:protein K11-linked ubiquitination"/>
    <property type="evidence" value="ECO:0007669"/>
    <property type="project" value="TreeGrafter"/>
</dbReference>
<dbReference type="SMART" id="SM01013">
    <property type="entry name" value="APC2"/>
    <property type="match status" value="1"/>
</dbReference>
<accession>A0A817LFZ6</accession>
<dbReference type="PROSITE" id="PS50086">
    <property type="entry name" value="TBC_RABGAP"/>
    <property type="match status" value="1"/>
</dbReference>
<dbReference type="SUPFAM" id="SSF47923">
    <property type="entry name" value="Ypt/Rab-GAP domain of gyp1p"/>
    <property type="match status" value="2"/>
</dbReference>
<dbReference type="SMART" id="SM00182">
    <property type="entry name" value="CULLIN"/>
    <property type="match status" value="1"/>
</dbReference>
<evidence type="ECO:0000256" key="6">
    <source>
        <dbReference type="PROSITE-ProRule" id="PRU00330"/>
    </source>
</evidence>
<reference evidence="10" key="1">
    <citation type="submission" date="2021-02" db="EMBL/GenBank/DDBJ databases">
        <authorList>
            <person name="Nowell W R."/>
        </authorList>
    </citation>
    <scope>NUCLEOTIDE SEQUENCE</scope>
</reference>
<dbReference type="Gene3D" id="1.10.10.10">
    <property type="entry name" value="Winged helix-like DNA-binding domain superfamily/Winged helix DNA-binding domain"/>
    <property type="match status" value="1"/>
</dbReference>
<evidence type="ECO:0000256" key="1">
    <source>
        <dbReference type="ARBA" id="ARBA00016068"/>
    </source>
</evidence>
<evidence type="ECO:0000313" key="11">
    <source>
        <dbReference type="Proteomes" id="UP000663825"/>
    </source>
</evidence>
<dbReference type="InterPro" id="IPR000195">
    <property type="entry name" value="Rab-GAP-TBC_dom"/>
</dbReference>
<feature type="region of interest" description="Disordered" evidence="7">
    <location>
        <begin position="893"/>
        <end position="919"/>
    </location>
</feature>
<dbReference type="InterPro" id="IPR035969">
    <property type="entry name" value="Rab-GAP_TBC_sf"/>
</dbReference>
<protein>
    <recommendedName>
        <fullName evidence="1">Anaphase-promoting complex subunit 2</fullName>
    </recommendedName>
</protein>
<comment type="similarity">
    <text evidence="6">Belongs to the cullin family.</text>
</comment>
<dbReference type="Pfam" id="PF00566">
    <property type="entry name" value="RabGAP-TBC"/>
    <property type="match status" value="1"/>
</dbReference>
<dbReference type="InterPro" id="IPR014786">
    <property type="entry name" value="ANAPC2_C"/>
</dbReference>
<dbReference type="GO" id="GO:0007091">
    <property type="term" value="P:metaphase/anaphase transition of mitotic cell cycle"/>
    <property type="evidence" value="ECO:0007669"/>
    <property type="project" value="TreeGrafter"/>
</dbReference>
<dbReference type="InterPro" id="IPR036388">
    <property type="entry name" value="WH-like_DNA-bd_sf"/>
</dbReference>
<dbReference type="Gene3D" id="1.10.8.270">
    <property type="entry name" value="putative rabgap domain of human tbc1 domain family member 14 like domains"/>
    <property type="match status" value="1"/>
</dbReference>
<sequence>MWVKPSEILVTGFWSTDRANPYFALQRRRGHDEQQSGFASLFVATIDSVLDSKTNRYRILHQRPDSEVYHLIAEADSREEIEEHWKWIEEHLMPTLGGIDAGIDVTDYVECKIKSLCAQVDEDEIDDFESEKFKNAIKKFHKLFNVPADEKLVTYYSCSYWRGRVPRQGWLYLSVNYLCFYSYLLGKDITIVLKFTDITSLERVQAYLSETIRVGTRFHVHDFSMFRNIEETYQMMEQLANFAAKKLLSEKGAFREEDYFPAVTNEIVFQTAERKTAPKVISQLKRDLDAKTRSEHYRSRFRLPLNERLDGEVPCYLWAPYSRSNVSGKLYISTNFVCFASKVYHQVNLIIPFRDIMVVEKQPETSNIPDIESQSALIIITKERAGTFTFSNFNDREFVLNKLSTLLSQYSEITDLKTDTPTITLSNPLYLQFSCHDTEELQKLKEASWNNHFSNYGRGSAIYRTNELYELIFQGIPNSLRNELWLIFSGAIHEKAANPNVYQKLVHESSLVKTIHGSTNDEIERDLYRALPDQKAFQQESGISALRRLLRAYACHNTDVGYCQAMNIIGGVLLLYMNEEDAFWTLAALCERLLPDYYNTKVVGALIDQGVFNDYCNEYLPDLYEKLKILGVATCISLSWFLTLFICVIPFEPALYVIDIFFYDGIKVLFQLALTILKENQDRLLQCHDDGDAIMILTSYLDALTDEDEKEKKIVRLIKQSYEDYNDINEEDINRLRLKHRLKVVQTMAESILQSAAKNTLKYTSFTEYELKDLFYVFKDASRISLTEAIDPRKLAYETYRIGRSEYLVLCKYLSPWFIGEHPEDLAKRLFDTYSISANSNEMDFINFIRLWNILLNGEFNDKLRLIFIAHIEEGKRRDKAISTLLEPTTMYPISKTSDNKQTEAVTSTEQTSTSVEPKEEENVKIKLSLLPLMNQTEFIHLCKTMYNLMTSAADDENLFHALTTSSTILFKTGEMCKPYRGLEDDNENSDETNNQWTLSKTIMDRLNTIINDLIISNEFDLIIPVIKAGLLTLVRDHYLSEFITTIEQITSQPINTYHMAFVNFNKQLIDIENYLKTLFQTLEKQYNLKLFNIQDFMIKLPYNAVKEQLLHTTNIIKSTFYEKFIDIFEYYLAAYASQHARIACAELLKNTTTCSFCKLTLSSGCKCVELQEQFDIIIFILKRLGLLSRVCQSAALAACRHRITNFIKQICEQYSSHACLPHLEQWFETGVITWVSILELHCTNYFDNNDDKEQSTFKIDLSSCRTELKHHIYGCVMNERGARHMFQIIIDYPESRAGGVLDDLKRCVSIVGKRHLIIDNVRHEFNKRLLHPGVGTTEILAAFINAIRVLRYLDSTGVMMELACHNVKQFLARREDTIRVIVSNMNEHGVLELNELTQADGVANTRSSQCFLDDEWEPEPIEALTAPERALRPSHSRDLMSMLVSIYGHAELFVEEYIHMLADRMLSGQSNKVDIEHEGRYVDLLKQRFGDGGLQGCDVMLKDYVDSRLMNDLVKKQLAHVHFPLASTAGVPINTLIISSQYWPEVKFSPIDLPDELKAIQVAYTTAYETLKPHRTLHWSPNYGQVNLEIEIGGKTLEFSVTPFHAAIIYKFQEKETWTISDLSSSLKCSTACIRKRINLWQNCGLLKEEAKDTFRLVEDTSKVASNSSSQAPALLSVDVDDMNVEHQAEPDKKEHEHTIVCNFVFAMLRSKTSLTLERIYSLLCVYAFHGQHERTLIDVRNILDAKVKSNQLLYTDGFYTLPPNQGTTSTSPVSANENMLVD</sequence>
<dbReference type="PANTHER" id="PTHR45957">
    <property type="entry name" value="ANAPHASE-PROMOTING COMPLEX SUBUNIT 2"/>
    <property type="match status" value="1"/>
</dbReference>
<dbReference type="FunFam" id="2.30.29.30:FF:000013">
    <property type="entry name" value="Putative TBC1 domain family member 8B"/>
    <property type="match status" value="1"/>
</dbReference>
<evidence type="ECO:0000256" key="3">
    <source>
        <dbReference type="ARBA" id="ARBA00022776"/>
    </source>
</evidence>
<evidence type="ECO:0000259" key="9">
    <source>
        <dbReference type="PROSITE" id="PS50086"/>
    </source>
</evidence>
<evidence type="ECO:0000256" key="2">
    <source>
        <dbReference type="ARBA" id="ARBA00022618"/>
    </source>
</evidence>
<dbReference type="OrthoDB" id="5581181at2759"/>
<feature type="compositionally biased region" description="Low complexity" evidence="7">
    <location>
        <begin position="903"/>
        <end position="916"/>
    </location>
</feature>
<evidence type="ECO:0000256" key="7">
    <source>
        <dbReference type="SAM" id="MobiDB-lite"/>
    </source>
</evidence>
<proteinExistence type="inferred from homology"/>
<evidence type="ECO:0000313" key="10">
    <source>
        <dbReference type="EMBL" id="CAF3012707.1"/>
    </source>
</evidence>
<evidence type="ECO:0000256" key="5">
    <source>
        <dbReference type="ARBA" id="ARBA00023306"/>
    </source>
</evidence>
<evidence type="ECO:0000259" key="8">
    <source>
        <dbReference type="PROSITE" id="PS50069"/>
    </source>
</evidence>
<feature type="domain" description="Cullin family profile" evidence="8">
    <location>
        <begin position="1443"/>
        <end position="1643"/>
    </location>
</feature>
<dbReference type="SUPFAM" id="SSF75632">
    <property type="entry name" value="Cullin homology domain"/>
    <property type="match status" value="1"/>
</dbReference>
<dbReference type="FunFam" id="1.10.8.270:FF:000026">
    <property type="entry name" value="TBC (Tre-2/Bub2/Cdc16) domain family"/>
    <property type="match status" value="1"/>
</dbReference>
<dbReference type="Pfam" id="PF25773">
    <property type="entry name" value="TPR_ANAPC2"/>
    <property type="match status" value="1"/>
</dbReference>
<dbReference type="GO" id="GO:0005680">
    <property type="term" value="C:anaphase-promoting complex"/>
    <property type="evidence" value="ECO:0007669"/>
    <property type="project" value="TreeGrafter"/>
</dbReference>
<dbReference type="Gene3D" id="2.30.29.30">
    <property type="entry name" value="Pleckstrin-homology domain (PH domain)/Phosphotyrosine-binding domain (PTB)"/>
    <property type="match status" value="2"/>
</dbReference>
<dbReference type="Pfam" id="PF08672">
    <property type="entry name" value="ANAPC2"/>
    <property type="match status" value="1"/>
</dbReference>
<dbReference type="Gene3D" id="1.10.238.10">
    <property type="entry name" value="EF-hand"/>
    <property type="match status" value="1"/>
</dbReference>
<dbReference type="EMBL" id="CAJNXB010000060">
    <property type="protein sequence ID" value="CAF3012707.1"/>
    <property type="molecule type" value="Genomic_DNA"/>
</dbReference>
<gene>
    <name evidence="10" type="ORF">TIS948_LOCUS2030</name>
</gene>
<dbReference type="Gene3D" id="3.30.230.130">
    <property type="entry name" value="Cullin, Chain C, Domain 2"/>
    <property type="match status" value="1"/>
</dbReference>
<keyword evidence="3" id="KW-0498">Mitosis</keyword>
<dbReference type="Gene3D" id="1.10.472.80">
    <property type="entry name" value="Ypt/Rab-GAP domain of gyp1p, domain 3"/>
    <property type="match status" value="1"/>
</dbReference>
<keyword evidence="4" id="KW-0833">Ubl conjugation pathway</keyword>
<dbReference type="InterPro" id="IPR011993">
    <property type="entry name" value="PH-like_dom_sf"/>
</dbReference>
<dbReference type="Proteomes" id="UP000663825">
    <property type="component" value="Unassembled WGS sequence"/>
</dbReference>
<dbReference type="InterPro" id="IPR059120">
    <property type="entry name" value="Cullin-like_AB"/>
</dbReference>
<dbReference type="Pfam" id="PF02893">
    <property type="entry name" value="GRAM"/>
    <property type="match status" value="2"/>
</dbReference>
<evidence type="ECO:0000256" key="4">
    <source>
        <dbReference type="ARBA" id="ARBA00022786"/>
    </source>
</evidence>
<comment type="caution">
    <text evidence="10">The sequence shown here is derived from an EMBL/GenBank/DDBJ whole genome shotgun (WGS) entry which is preliminary data.</text>
</comment>
<feature type="domain" description="Rab-GAP TBC" evidence="9">
    <location>
        <begin position="475"/>
        <end position="665"/>
    </location>
</feature>
<keyword evidence="2" id="KW-0132">Cell division</keyword>
<dbReference type="Gene3D" id="1.20.1310.10">
    <property type="entry name" value="Cullin Repeats"/>
    <property type="match status" value="1"/>
</dbReference>
<dbReference type="InterPro" id="IPR036317">
    <property type="entry name" value="Cullin_homology_sf"/>
</dbReference>
<dbReference type="PANTHER" id="PTHR45957:SF1">
    <property type="entry name" value="ANAPHASE-PROMOTING COMPLEX SUBUNIT 2"/>
    <property type="match status" value="1"/>
</dbReference>
<dbReference type="InterPro" id="IPR057975">
    <property type="entry name" value="TPR_ANAPC2"/>
</dbReference>